<comment type="caution">
    <text evidence="3">The sequence shown here is derived from an EMBL/GenBank/DDBJ whole genome shotgun (WGS) entry which is preliminary data.</text>
</comment>
<evidence type="ECO:0000256" key="1">
    <source>
        <dbReference type="SAM" id="Phobius"/>
    </source>
</evidence>
<feature type="transmembrane region" description="Helical" evidence="1">
    <location>
        <begin position="26"/>
        <end position="48"/>
    </location>
</feature>
<keyword evidence="1" id="KW-0472">Membrane</keyword>
<gene>
    <name evidence="3" type="ORF">VIBR0546_18081</name>
</gene>
<keyword evidence="1" id="KW-0812">Transmembrane</keyword>
<accession>E8LPT1</accession>
<dbReference type="STRING" id="945543.VIBR0546_18081"/>
<feature type="transmembrane region" description="Helical" evidence="1">
    <location>
        <begin position="281"/>
        <end position="301"/>
    </location>
</feature>
<organism evidence="3 4">
    <name type="scientific">Vibrio brasiliensis LMG 20546</name>
    <dbReference type="NCBI Taxonomy" id="945543"/>
    <lineage>
        <taxon>Bacteria</taxon>
        <taxon>Pseudomonadati</taxon>
        <taxon>Pseudomonadota</taxon>
        <taxon>Gammaproteobacteria</taxon>
        <taxon>Vibrionales</taxon>
        <taxon>Vibrionaceae</taxon>
        <taxon>Vibrio</taxon>
        <taxon>Vibrio oreintalis group</taxon>
    </lineage>
</organism>
<feature type="transmembrane region" description="Helical" evidence="1">
    <location>
        <begin position="103"/>
        <end position="126"/>
    </location>
</feature>
<dbReference type="GO" id="GO:0016020">
    <property type="term" value="C:membrane"/>
    <property type="evidence" value="ECO:0007669"/>
    <property type="project" value="UniProtKB-SubCell"/>
</dbReference>
<evidence type="ECO:0000259" key="2">
    <source>
        <dbReference type="Pfam" id="PF14378"/>
    </source>
</evidence>
<dbReference type="Pfam" id="PF14378">
    <property type="entry name" value="PAP2_3"/>
    <property type="match status" value="1"/>
</dbReference>
<feature type="transmembrane region" description="Helical" evidence="1">
    <location>
        <begin position="204"/>
        <end position="225"/>
    </location>
</feature>
<evidence type="ECO:0000313" key="3">
    <source>
        <dbReference type="EMBL" id="EGA67205.1"/>
    </source>
</evidence>
<keyword evidence="4" id="KW-1185">Reference proteome</keyword>
<dbReference type="InterPro" id="IPR026841">
    <property type="entry name" value="Aur1/Ipt1"/>
</dbReference>
<dbReference type="OrthoDB" id="9816314at2"/>
<name>E8LPT1_9VIBR</name>
<dbReference type="EMBL" id="AEVS01000014">
    <property type="protein sequence ID" value="EGA67205.1"/>
    <property type="molecule type" value="Genomic_DNA"/>
</dbReference>
<feature type="transmembrane region" description="Helical" evidence="1">
    <location>
        <begin position="337"/>
        <end position="355"/>
    </location>
</feature>
<dbReference type="Proteomes" id="UP000004371">
    <property type="component" value="Unassembled WGS sequence"/>
</dbReference>
<reference evidence="3 4" key="1">
    <citation type="journal article" date="2012" name="Int. J. Syst. Evol. Microbiol.">
        <title>Vibrio caribbeanicus sp. nov., isolated from the marine sponge Scleritoderma cyanea.</title>
        <authorList>
            <person name="Hoffmann M."/>
            <person name="Monday S.R."/>
            <person name="Allard M.W."/>
            <person name="Strain E.A."/>
            <person name="Whittaker P."/>
            <person name="Naum M."/>
            <person name="McCarthy P.J."/>
            <person name="Lopez J.V."/>
            <person name="Fischer M."/>
            <person name="Brown E.W."/>
        </authorList>
    </citation>
    <scope>NUCLEOTIDE SEQUENCE [LARGE SCALE GENOMIC DNA]</scope>
    <source>
        <strain evidence="3 4">LMG 20546</strain>
    </source>
</reference>
<dbReference type="RefSeq" id="WP_006877841.1">
    <property type="nucleotide sequence ID" value="NZ_AEVS01000014.1"/>
</dbReference>
<feature type="transmembrane region" description="Helical" evidence="1">
    <location>
        <begin position="313"/>
        <end position="331"/>
    </location>
</feature>
<evidence type="ECO:0000313" key="4">
    <source>
        <dbReference type="Proteomes" id="UP000004371"/>
    </source>
</evidence>
<feature type="transmembrane region" description="Helical" evidence="1">
    <location>
        <begin position="60"/>
        <end position="82"/>
    </location>
</feature>
<protein>
    <submittedName>
        <fullName evidence="3">Membrane-associated phospholipid phosphatase</fullName>
    </submittedName>
</protein>
<feature type="transmembrane region" description="Helical" evidence="1">
    <location>
        <begin position="174"/>
        <end position="192"/>
    </location>
</feature>
<keyword evidence="1" id="KW-1133">Transmembrane helix</keyword>
<dbReference type="AlphaFoldDB" id="E8LPT1"/>
<feature type="domain" description="Inositolphosphotransferase Aur1/Ipt1" evidence="2">
    <location>
        <begin position="143"/>
        <end position="348"/>
    </location>
</feature>
<dbReference type="eggNOG" id="COG0671">
    <property type="taxonomic scope" value="Bacteria"/>
</dbReference>
<proteinExistence type="predicted"/>
<sequence length="364" mass="42637">MQILTSEARTRHWQQIKLAFHQDRLLYAYVLFTTFGLYLMSLVFSYSSNIEYSAFTYLRTLIRICYISFLAWSSAYYLYLLYHRRPHPIQAYVKTLITFFNPLSKAISFILLVLALNLTYSCYSYLKSVIPDINPFQYDLVFYELDKWLHFSVSPWEITHGIFSSPFATYVINFLYHLWFLLMWGMTLFFIVRRDLTHLRNQYLIAYMSSWLLIGGITATLLSSAGPCYMHLLNPEHTQYLPLMDLLGEQSRIMVQAGWFPVWALDVQDTLWLNYLGREGGIGAGISAMPSMHVSVAMLMALASYQFNKKLGYLMWAYMIFIQIGSVHLAWHYAIDGYLSIILTLIIWKLCGWISRRYASELSQ</sequence>